<dbReference type="SUPFAM" id="SSF103473">
    <property type="entry name" value="MFS general substrate transporter"/>
    <property type="match status" value="1"/>
</dbReference>
<keyword evidence="7 8" id="KW-0472">Membrane</keyword>
<keyword evidence="3 8" id="KW-0812">Transmembrane</keyword>
<keyword evidence="2 8" id="KW-0813">Transport</keyword>
<feature type="transmembrane region" description="Helical" evidence="8">
    <location>
        <begin position="385"/>
        <end position="403"/>
    </location>
</feature>
<sequence>MKIGGLLKTFWADMNSPEGKETFRFALRLFLILFAYYLMKPVREGLILDGGSAEIRSYALAAQATVLLMLVPFYSILIRRLHGDRLFHWVTMFLAGNIMLFYFAGSVGMHIGVLFFIWLGIFSVVQISQFWTMVSDYHSVEKGKQLTSYIAIGGSLGAMIGAMVAKFMYIQLGTYGLMLVAIAMLVIAVLVPSTDFTRKRESHESKEESIQHLLGGLKRVMDVPYLRWIAVSVVLLNLINSTGEFILADFVTAEKHGEEIGAFYATFYLYVNIATLLLQAFVVRPLYQVVGVGGALIGLAVINLSMYLSVLFLPFLAWFTIVKIADNSIDYSVANTTKQILFLPLDRFTRYEGMLAINTFFTRFGDLIQGGMIYLTINFAGLPPVYLVGTNVVLCLLWLLVTIKVSRKFKYRSQQAEEHGYARLD</sequence>
<dbReference type="Gene3D" id="1.20.1250.20">
    <property type="entry name" value="MFS general substrate transporter like domains"/>
    <property type="match status" value="1"/>
</dbReference>
<feature type="transmembrane region" description="Helical" evidence="8">
    <location>
        <begin position="86"/>
        <end position="105"/>
    </location>
</feature>
<dbReference type="GO" id="GO:0016020">
    <property type="term" value="C:membrane"/>
    <property type="evidence" value="ECO:0007669"/>
    <property type="project" value="UniProtKB-SubCell"/>
</dbReference>
<evidence type="ECO:0000256" key="3">
    <source>
        <dbReference type="ARBA" id="ARBA00022692"/>
    </source>
</evidence>
<dbReference type="AlphaFoldDB" id="A0A5R9GSQ5"/>
<evidence type="ECO:0000256" key="2">
    <source>
        <dbReference type="ARBA" id="ARBA00022448"/>
    </source>
</evidence>
<evidence type="ECO:0000313" key="10">
    <source>
        <dbReference type="Proteomes" id="UP000306585"/>
    </source>
</evidence>
<evidence type="ECO:0000256" key="6">
    <source>
        <dbReference type="ARBA" id="ARBA00022989"/>
    </source>
</evidence>
<comment type="caution">
    <text evidence="9">The sequence shown here is derived from an EMBL/GenBank/DDBJ whole genome shotgun (WGS) entry which is preliminary data.</text>
</comment>
<feature type="transmembrane region" description="Helical" evidence="8">
    <location>
        <begin position="21"/>
        <end position="38"/>
    </location>
</feature>
<accession>A0A5R9GSQ5</accession>
<dbReference type="PANTHER" id="PTHR43596:SF1">
    <property type="entry name" value="ADP,ATP CARRIER PROTEIN"/>
    <property type="match status" value="1"/>
</dbReference>
<keyword evidence="6 8" id="KW-1133">Transmembrane helix</keyword>
<dbReference type="InterPro" id="IPR004667">
    <property type="entry name" value="ADP_ATP_car_bac_type"/>
</dbReference>
<feature type="transmembrane region" description="Helical" evidence="8">
    <location>
        <begin position="58"/>
        <end position="77"/>
    </location>
</feature>
<feature type="transmembrane region" description="Helical" evidence="8">
    <location>
        <begin position="260"/>
        <end position="283"/>
    </location>
</feature>
<keyword evidence="5 8" id="KW-0067">ATP-binding</keyword>
<evidence type="ECO:0000256" key="7">
    <source>
        <dbReference type="ARBA" id="ARBA00023136"/>
    </source>
</evidence>
<dbReference type="EMBL" id="VBRY01000001">
    <property type="protein sequence ID" value="TLS69211.1"/>
    <property type="molecule type" value="Genomic_DNA"/>
</dbReference>
<dbReference type="PANTHER" id="PTHR43596">
    <property type="entry name" value="ADP,ATP CARRIER PROTEIN"/>
    <property type="match status" value="1"/>
</dbReference>
<feature type="transmembrane region" description="Helical" evidence="8">
    <location>
        <begin position="225"/>
        <end position="248"/>
    </location>
</feature>
<proteinExistence type="inferred from homology"/>
<organism evidence="9 10">
    <name type="scientific">Mariprofundus erugo</name>
    <dbReference type="NCBI Taxonomy" id="2528639"/>
    <lineage>
        <taxon>Bacteria</taxon>
        <taxon>Pseudomonadati</taxon>
        <taxon>Pseudomonadota</taxon>
        <taxon>Candidatius Mariprofundia</taxon>
        <taxon>Mariprofundales</taxon>
        <taxon>Mariprofundaceae</taxon>
        <taxon>Mariprofundus</taxon>
    </lineage>
</organism>
<dbReference type="Proteomes" id="UP000306585">
    <property type="component" value="Unassembled WGS sequence"/>
</dbReference>
<feature type="transmembrane region" description="Helical" evidence="8">
    <location>
        <begin position="146"/>
        <end position="169"/>
    </location>
</feature>
<gene>
    <name evidence="9" type="ORF">FEF65_01630</name>
</gene>
<feature type="transmembrane region" description="Helical" evidence="8">
    <location>
        <begin position="111"/>
        <end position="134"/>
    </location>
</feature>
<comment type="similarity">
    <text evidence="8">Belongs to the ADP/ATP translocase tlc family.</text>
</comment>
<dbReference type="GO" id="GO:0005524">
    <property type="term" value="F:ATP binding"/>
    <property type="evidence" value="ECO:0007669"/>
    <property type="project" value="UniProtKB-KW"/>
</dbReference>
<dbReference type="RefSeq" id="WP_138238024.1">
    <property type="nucleotide sequence ID" value="NZ_VBRY01000001.1"/>
</dbReference>
<feature type="transmembrane region" description="Helical" evidence="8">
    <location>
        <begin position="295"/>
        <end position="321"/>
    </location>
</feature>
<evidence type="ECO:0000256" key="1">
    <source>
        <dbReference type="ARBA" id="ARBA00004141"/>
    </source>
</evidence>
<dbReference type="GO" id="GO:0005471">
    <property type="term" value="F:ATP:ADP antiporter activity"/>
    <property type="evidence" value="ECO:0007669"/>
    <property type="project" value="InterPro"/>
</dbReference>
<evidence type="ECO:0000256" key="4">
    <source>
        <dbReference type="ARBA" id="ARBA00022741"/>
    </source>
</evidence>
<comment type="subcellular location">
    <subcellularLocation>
        <location evidence="1 8">Membrane</location>
        <topology evidence="1 8">Multi-pass membrane protein</topology>
    </subcellularLocation>
</comment>
<dbReference type="InterPro" id="IPR036259">
    <property type="entry name" value="MFS_trans_sf"/>
</dbReference>
<keyword evidence="10" id="KW-1185">Reference proteome</keyword>
<keyword evidence="4 8" id="KW-0547">Nucleotide-binding</keyword>
<feature type="transmembrane region" description="Helical" evidence="8">
    <location>
        <begin position="175"/>
        <end position="193"/>
    </location>
</feature>
<evidence type="ECO:0000256" key="8">
    <source>
        <dbReference type="RuleBase" id="RU363121"/>
    </source>
</evidence>
<protein>
    <recommendedName>
        <fullName evidence="8">ADP,ATP carrier protein</fullName>
    </recommendedName>
</protein>
<name>A0A5R9GSQ5_9PROT</name>
<evidence type="ECO:0000256" key="5">
    <source>
        <dbReference type="ARBA" id="ARBA00022840"/>
    </source>
</evidence>
<evidence type="ECO:0000313" key="9">
    <source>
        <dbReference type="EMBL" id="TLS69211.1"/>
    </source>
</evidence>
<reference evidence="9 10" key="1">
    <citation type="journal article" date="2019" name="Appl. Environ. Microbiol.">
        <title>Environmental Evidence and Genomic Insight of Iron-oxidizing Bacteria Preference Towards More Corrosion Resistant Stainless Steel at Higher Salinities.</title>
        <authorList>
            <person name="Garrison C.E."/>
            <person name="Price K.A."/>
            <person name="Field E.K."/>
        </authorList>
    </citation>
    <scope>NUCLEOTIDE SEQUENCE [LARGE SCALE GENOMIC DNA]</scope>
    <source>
        <strain evidence="9 10">P3</strain>
    </source>
</reference>
<dbReference type="Pfam" id="PF03219">
    <property type="entry name" value="TLC"/>
    <property type="match status" value="1"/>
</dbReference>